<dbReference type="Gene3D" id="1.20.920.20">
    <property type="match status" value="2"/>
</dbReference>
<dbReference type="InterPro" id="IPR041589">
    <property type="entry name" value="DNAH3_AAA_lid_1"/>
</dbReference>
<dbReference type="InterPro" id="IPR004273">
    <property type="entry name" value="Dynein_heavy_D6_P-loop"/>
</dbReference>
<dbReference type="Pfam" id="PF18198">
    <property type="entry name" value="AAA_lid_11"/>
    <property type="match status" value="1"/>
</dbReference>
<dbReference type="FunFam" id="1.10.287.2620:FF:000001">
    <property type="entry name" value="Cytoplasmic dynein heavy chain 1"/>
    <property type="match status" value="1"/>
</dbReference>
<feature type="domain" description="AAA+ ATPase" evidence="16">
    <location>
        <begin position="2122"/>
        <end position="2274"/>
    </location>
</feature>
<dbReference type="InterPro" id="IPR043157">
    <property type="entry name" value="Dynein_AAA1S"/>
</dbReference>
<dbReference type="FunFam" id="1.20.1270.280:FF:000009">
    <property type="entry name" value="Dynein, axonemal, heavy chain 6"/>
    <property type="match status" value="1"/>
</dbReference>
<dbReference type="FunFam" id="1.10.8.720:FF:000007">
    <property type="entry name" value="Dynein axonemal heavy chain 6"/>
    <property type="match status" value="1"/>
</dbReference>
<dbReference type="InterPro" id="IPR042228">
    <property type="entry name" value="Dynein_linker_3"/>
</dbReference>
<dbReference type="InterPro" id="IPR041228">
    <property type="entry name" value="Dynein_C"/>
</dbReference>
<name>A0AAE0Z8G8_9GAST</name>
<dbReference type="Pfam" id="PF08393">
    <property type="entry name" value="DHC_N2"/>
    <property type="match status" value="1"/>
</dbReference>
<dbReference type="Gene3D" id="3.20.180.20">
    <property type="entry name" value="Dynein heavy chain, N-terminal domain 2"/>
    <property type="match status" value="1"/>
</dbReference>
<keyword evidence="6" id="KW-0547">Nucleotide-binding</keyword>
<dbReference type="GO" id="GO:0045505">
    <property type="term" value="F:dynein intermediate chain binding"/>
    <property type="evidence" value="ECO:0007669"/>
    <property type="project" value="InterPro"/>
</dbReference>
<evidence type="ECO:0000256" key="12">
    <source>
        <dbReference type="ARBA" id="ARBA00023212"/>
    </source>
</evidence>
<evidence type="ECO:0000256" key="11">
    <source>
        <dbReference type="ARBA" id="ARBA00023175"/>
    </source>
</evidence>
<evidence type="ECO:0000256" key="6">
    <source>
        <dbReference type="ARBA" id="ARBA00022741"/>
    </source>
</evidence>
<keyword evidence="5" id="KW-0677">Repeat</keyword>
<dbReference type="Gene3D" id="1.20.140.100">
    <property type="entry name" value="Dynein heavy chain, N-terminal domain 2"/>
    <property type="match status" value="1"/>
</dbReference>
<evidence type="ECO:0000256" key="8">
    <source>
        <dbReference type="ARBA" id="ARBA00023017"/>
    </source>
</evidence>
<dbReference type="Gene3D" id="1.20.920.30">
    <property type="match status" value="1"/>
</dbReference>
<dbReference type="FunFam" id="1.10.8.710:FF:000004">
    <property type="entry name" value="Dynein axonemal heavy chain 6"/>
    <property type="match status" value="1"/>
</dbReference>
<dbReference type="Pfam" id="PF17857">
    <property type="entry name" value="AAA_lid_1"/>
    <property type="match status" value="1"/>
</dbReference>
<dbReference type="Gene3D" id="3.40.50.300">
    <property type="entry name" value="P-loop containing nucleotide triphosphate hydrolases"/>
    <property type="match status" value="5"/>
</dbReference>
<feature type="region of interest" description="Disordered" evidence="15">
    <location>
        <begin position="504"/>
        <end position="534"/>
    </location>
</feature>
<dbReference type="Pfam" id="PF12780">
    <property type="entry name" value="AAA_8"/>
    <property type="match status" value="1"/>
</dbReference>
<dbReference type="Pfam" id="PF12777">
    <property type="entry name" value="MT"/>
    <property type="match status" value="1"/>
</dbReference>
<dbReference type="InterPro" id="IPR024743">
    <property type="entry name" value="Dynein_HC_stalk"/>
</dbReference>
<dbReference type="Gene3D" id="3.10.490.20">
    <property type="match status" value="1"/>
</dbReference>
<dbReference type="GO" id="GO:0005524">
    <property type="term" value="F:ATP binding"/>
    <property type="evidence" value="ECO:0007669"/>
    <property type="project" value="UniProtKB-KW"/>
</dbReference>
<dbReference type="FunFam" id="3.10.490.20:FF:000005">
    <property type="entry name" value="Dynein axonemal heavy chain 6"/>
    <property type="match status" value="1"/>
</dbReference>
<dbReference type="GO" id="GO:0008569">
    <property type="term" value="F:minus-end-directed microtubule motor activity"/>
    <property type="evidence" value="ECO:0007669"/>
    <property type="project" value="InterPro"/>
</dbReference>
<dbReference type="FunFam" id="3.40.50.300:FF:002141">
    <property type="entry name" value="Dynein heavy chain"/>
    <property type="match status" value="1"/>
</dbReference>
<sequence>MATNRLVVNGDMETESSGQNNGLLNDPASRAERLKARLYSYAPMVAKTNPRALQFRGVTRAQAKRVNSPLGPHIEPLPSLHKYQTVNRPDFIQKKNLEALKLKRQAVAGEEAATDGHMKKMKRAGSVEPLEVVPQPPDLPDALREKQEEMVPRPMTPREARGKSPKGRSHTSGPSVSATTRLQFPTTFEGIRDMHHIIKILRDQPKVGFLYLSPAVPKVSVNYHYYNLKVVSHDHIYKPDYLTISLKGVTRMRNDDETEFVLLDKWEQEVFYFEKLIKIRTFALFRKWKAFSVWRKNVRTTKIKSCKKALDDNLFIVNPSLRPALLNVREMCHRISEMGLCQIDKDHTYTLTEFREAQFNQLNDVAGRLQDFRELVKEVVRSACRTALLEAGFTPDDYYYDGADSPGMYGELGGAPGTASSYLMQSNYDMDIYGEAPEKMTYTEQANKRAHCKRLTCFIRLADYLIVNTMHVLAVNSVSTLLNYLSDQLTNTPTLAEIQAYNSFKDDEGEEEEGSEKKEDKKEEKKEEKDEEEEAKLPALFITEFVLEPNQLLFSPDSDDFQDGVAEVIKRFQDAVLSVQNLVPDAFFDAFTRPIINNKFEDKTCGDGPSLAIMFEDDKHLQTIIHNIRDAITAAFNAASQYADTFEAYREFYKENESLDLNSVRGVDHDVAFFAEHLEKYNTQHKMARHISEKRPIGMLLVDATKMKSLLIPSPLRCLDVINDMLPVLARREVDRLIAELQDANFKLEAVPISTIEFVNSLNFLDDIQVRIDPLDREAMVVKEMYELISQFNVPMPDVDLVTYQTLNPNITTVRNAIDKALTERDSNIDKFCTHLDKDIAELGKEVKEVKQEAQNPMILDPQSDKDRVRGLLKKLLTTMDKLQEQAFTYKSYQKNFKVEVTKFDALEETHAELKLKDMLWNAIDEWDGLMSEWTTVPFETLDPEQMNNTTLRYAKSVMQLEKGLPPNGVVPILKEKVEIMRDRMPVITDLRNPTLKPRHWDLIEETLEHNFTEEDPMTLGRLVEIGAFKHSERLQEISGQASSEASLESILKKVIDSWKSTEFIVLPHKDSKDVFILGNTDDIQQLLDDSNINIATIASSRHVGPIKSQVDEWQRDLDLFYKTLDEWLNCQRSWLYLESIFSAPDIQRQLPSEAKMFMQVDKSYKDVMRKVNKVPLAIRAATQPGLLETFQNNNGLLDQIMKCLEAYLESKRVIFPRFYFLSNDELLEILAQTRNPLAVQPHLRKCFDAIAKLEFGIQAAPAASSGADGKTTPEQADEPQEIQYTNDILAMVSPENEKVSLGKGLKARGNVEDWLGKVEEAMFASLRRLCKAAIGDYERRPREEWVLQHSSQVILTISQLQWCRDVTEILEGDFDRLEAMKEFEQKSFSDLNALAAIVRGELPKLARAVLCALITIDVHARDMITDMVKKEVDQVTSFEWQKQLRYYWDPELDNCVVRMSNSLYEYGYEYLGASPRLVITPLTDRCYLCLMGALQLDLGGAPAGPAGTGKTETTKDLAKSLAKQCVVFNCSDGLDYKMMGGFFSGLAQSGAWCCFDEFNRINIEVLSVIAQQLITIRNAKAQRLQKFMFEGREIKLVYTCAAFITMNPGYAGRTELPDNLKALFRPIAMMVPDYTLIAEVILYSEGFESSKGLAQKMTQMYKLCSEQLSQQDHYDFGMRAVKSVLVMAGSLKRQNPDKAEDVVLIRALRDSNLPKFLAQDALLFQAILSDLFPGVEIPEHDYGRLKEEIIAVQEEKGLQVVDTQIVKVIQFYETMLVRHGVMLVGPTGGGKTTIYQILADTLDNLHKEDLGVEFYQPVHTFVLNPKAISMEELYGGVDKLTMEWKDGLMGLTVRHAVQDTSEDHQWIVCDGPVDALWIENMNTVLDDNKMLCLANSERIKFTPYIHMLFEVQDLAVASPATVSRCGMVYIDADELKWMPFVKTWIKNYEKRLKPETMEFLLMMFEKVVENGLQFVNKKCEQAINQVDISKVVTLCRLLEALIFPIRGGLDMNLELGKLHMLVAQTFVFSYLWAVGGNLTENYWDQFDTFVRTQFDDMGEAKLPAAGDLWSYYVDYEARRMDTWEKIVPPFKYNRDGSFFEMLVPTIDTVRFGYILDKLLSVRRSVLYTGGTGVGKSVIARGLLEGIADRQSYVPVFINFSAQTGSMRTQEMIESKLEKRRKNVLGAPKGKRIIILIDDLNMPKLDTYGSQPPIELLRQYQDFGGLYDRETMHWKEIQDVTLSAACAPPGGGRNPVSPRMFRHFSMLCIPSPSEVNLKQMFMSILNGFLMDFPHIVRQCAESVVSAAVELYFRMSSDLLPTPAKSHYVFNLRDLSKCVQGMLQADPGVIRDRTQIFRLFVHETQRIFHDRLINNEDKMFFHTIMAEMASKHFGETVEPESFVTNPILFGDYIKMGAAEADKMYEELTDMTKLKNVLNDYLDDFNMQSPKEMKLVFFMDAIEHISRIVRMLQQERGNALLVGVGGTGKQSLTRLAAHICGYQCFQIELCRGYDYSAFHEDIKKLYDFAGIQNKHTVFLFTDTQIVVEEFLEDINNILNSGEVPNLFEPDEYEKLIIGCRPGAKEVGIPEGNRDAIYDFCINRVRNNLHIVLCMSPVGSAFRSRCRMFPSLVNCCTIDWFVEWPKEALLGVSKSSFEPVDLGAQEHLKQSVSEMCVDIHMSVTTMAERFYNELKRRYYTTPTSYLELINLYLSMLTEKTNYLELINLYLSMLTEKTNYLELINLYLSMLTEKTKTLKSARDRVKNGLSKLLETNELVDSMKHELIALEPELKKKSADTQKLMEDLVVDQEKADEVRKVVMEDEAVAKVKADETQAIAHDAQRDLDEALPALEAAIKALDSLDKNDISEIRVFSKPPELVQTVMEAVAILLGQKTDWASVKVMLGDANFLKKLAEYDKDNIPESILKKLKKYVENPKFMPEVVEKVSKACKSMVLWVRAMDLYAKVFRTVEPKRNALAKAQAELDQTMALLKEKQNKLAAVEAKIAELQKTYDDSVAEKQKLERNIATTAGRLKRSSKLTTALADEQIRWEESVAQFEIQINNVVGDVFISAACVAYYGAFTSVYRQELVKVYRQELVKGQLVTERVGDVNMIAEVLPSEVKKMVACWSYPSPQSTDRSWSKVSWGPREGKKNGCLLVIPFTSVYRQELVKGQLVTERVGDVSVIAEVLPSEVRKMVACWSYPPPQSTDRSWSKSTDRSLSKMSWGLREVVTPVSLLRFIFEGKKKKQRKWLSVGHTSVYRQELVKVYRQELVKAELTSWEVGDASVIAEVLFLESTDRSLSKMSWGLREVVTPVSLLRGKKNGCLLLIPSTSVYRQELVKGELGSKRVSDASVIDEVLPSEVKNGCLLVTPSTLVYRQEVVKAWTDRCMELEIPVTAGMTLETVLADPFEIRQWNSDGLPRDQVSVENAILVTRGRRWPLMIDPQEQANRWIRNREAKNGLKIIKLTDGTFLRTLENCIRIGMPVLLEDVEETLDPALEPILLKQTFMSGGRLLIRLGDSDIDYDRNFQFYMTTKMANPTYLPEVCIKVTIINFTVTKSGLEDQLLSEVVRLERPDLEEQRNQLIVRINADKNQLKAIEDRILKLLFESEGNILDNEELINVLNESKVTSGVIKQRLAEAEATEQKISLAREKYRIVAERGSVMYFVVASMGEVDPMYQFSLKYFKQLFNTTIETSEKSEDLPTRLNTCLDETTKCIYNNVARGLFERHKLVFSFMLCGEIMRTAEKISNAEWNFFLRGAAGAMDKQRPPKPEVEWISQQTWNMACDLSDNFEEFKGIQNDLTQTPVFVTLGDATYYANAEQDASYGPVPPEPSEDNLAPTENSVNGHWDKRLNSFHKLMFIKAFKEEMTTYAVNTFVSLELGQQFVESPAVSLAELYANMTPVTPLVFVLSTGSDPMGAFLRFAKEMDYTERIQSISLGQGQGPVAEKMIQSATKNGDWVFLQNCHLAASWMLSMESIVKDISEKPDDVHEDYRLFLSSMPAKHFPVSVLQNSVKVTNEPPKGLRANMRRAFAEISAGFFEEHVLGQDWRRILFGICFFHAIILERKKFGPLGWNIKYEFNDSDRECALLNMQMFCADGFIPWDTLIYITGEITYGGRVTDAQDQRCLRTILRTFFEPKTLEQDYKYSPSGIYFAPLADTIAEYRQYIEELPQIDQPEIFGMHENANIAFQRNETNALIGTILDVQPRLATGGGGKSNDEIVDELAHNIIGKLMDKLDIELAASEMFQPDEKGRINSLTTVLTQEVDRFNKLLKVIKNSLDQLQKAIKGFVVMSEELEMVYNAFLNNQVPGLWANAAYPSLKPLASWVKDLVLRCAFINNWIVHGLPKSFWLSGFFFPQGFLTGSLQNYARKYQLPIDHLSFEFRMVNVYRDQAEVTVQMETIKFGEEIALDKEIESPEDGVLVHGLFMDGFRWDWENMTCTDSIKGQMNSSLPMMHMQPRMDYVPDPLTLYSAPLYKTAERAGVLSTTGHSTNYVVAVQLPSDLPQDYWIAKGAALLCQLSE</sequence>
<dbReference type="GO" id="GO:0005874">
    <property type="term" value="C:microtubule"/>
    <property type="evidence" value="ECO:0007669"/>
    <property type="project" value="UniProtKB-KW"/>
</dbReference>
<dbReference type="FunFam" id="3.40.50.300:FF:000223">
    <property type="entry name" value="Dynein heavy chain 3, axonemal"/>
    <property type="match status" value="1"/>
</dbReference>
<dbReference type="FunFam" id="1.20.140.100:FF:000004">
    <property type="entry name" value="Dynein axonemal heavy chain 6"/>
    <property type="match status" value="1"/>
</dbReference>
<dbReference type="InterPro" id="IPR041658">
    <property type="entry name" value="AAA_lid_11"/>
</dbReference>
<dbReference type="InterPro" id="IPR026983">
    <property type="entry name" value="DHC"/>
</dbReference>
<keyword evidence="11" id="KW-0505">Motor protein</keyword>
<accession>A0AAE0Z8G8</accession>
<feature type="compositionally biased region" description="Basic and acidic residues" evidence="15">
    <location>
        <begin position="515"/>
        <end position="528"/>
    </location>
</feature>
<dbReference type="Pfam" id="PF12775">
    <property type="entry name" value="AAA_7"/>
    <property type="match status" value="1"/>
</dbReference>
<dbReference type="Proteomes" id="UP001283361">
    <property type="component" value="Unassembled WGS sequence"/>
</dbReference>
<keyword evidence="3" id="KW-0963">Cytoplasm</keyword>
<dbReference type="SMART" id="SM00382">
    <property type="entry name" value="AAA"/>
    <property type="match status" value="3"/>
</dbReference>
<dbReference type="Pfam" id="PF12774">
    <property type="entry name" value="AAA_6"/>
    <property type="match status" value="1"/>
</dbReference>
<dbReference type="Gene3D" id="1.10.8.1220">
    <property type="match status" value="1"/>
</dbReference>
<feature type="coiled-coil region" evidence="14">
    <location>
        <begin position="2974"/>
        <end position="3022"/>
    </location>
</feature>
<dbReference type="InterPro" id="IPR024317">
    <property type="entry name" value="Dynein_heavy_chain_D4_dom"/>
</dbReference>
<gene>
    <name evidence="17" type="ORF">RRG08_046431</name>
</gene>
<dbReference type="GO" id="GO:0051959">
    <property type="term" value="F:dynein light intermediate chain binding"/>
    <property type="evidence" value="ECO:0007669"/>
    <property type="project" value="InterPro"/>
</dbReference>
<evidence type="ECO:0000256" key="10">
    <source>
        <dbReference type="ARBA" id="ARBA00023069"/>
    </source>
</evidence>
<dbReference type="PANTHER" id="PTHR22878">
    <property type="entry name" value="DYNEIN HEAVY CHAIN 6, AXONEMAL-LIKE-RELATED"/>
    <property type="match status" value="1"/>
</dbReference>
<dbReference type="FunFam" id="1.10.8.1220:FF:000001">
    <property type="entry name" value="Dynein axonemal heavy chain 5"/>
    <property type="match status" value="1"/>
</dbReference>
<feature type="domain" description="AAA+ ATPase" evidence="16">
    <location>
        <begin position="1778"/>
        <end position="1914"/>
    </location>
</feature>
<feature type="region of interest" description="Disordered" evidence="15">
    <location>
        <begin position="148"/>
        <end position="179"/>
    </location>
</feature>
<keyword evidence="4" id="KW-0493">Microtubule</keyword>
<evidence type="ECO:0000256" key="14">
    <source>
        <dbReference type="SAM" id="Coils"/>
    </source>
</evidence>
<dbReference type="InterPro" id="IPR042222">
    <property type="entry name" value="Dynein_2_N"/>
</dbReference>
<dbReference type="InterPro" id="IPR013602">
    <property type="entry name" value="Dynein_heavy_linker"/>
</dbReference>
<keyword evidence="7" id="KW-0067">ATP-binding</keyword>
<dbReference type="Pfam" id="PF17852">
    <property type="entry name" value="Dynein_AAA_lid"/>
    <property type="match status" value="1"/>
</dbReference>
<evidence type="ECO:0000256" key="9">
    <source>
        <dbReference type="ARBA" id="ARBA00023054"/>
    </source>
</evidence>
<proteinExistence type="inferred from homology"/>
<dbReference type="Gene3D" id="1.20.58.1120">
    <property type="match status" value="1"/>
</dbReference>
<evidence type="ECO:0000256" key="3">
    <source>
        <dbReference type="ARBA" id="ARBA00022490"/>
    </source>
</evidence>
<dbReference type="InterPro" id="IPR035706">
    <property type="entry name" value="AAA_9"/>
</dbReference>
<feature type="compositionally biased region" description="Basic and acidic residues" evidence="15">
    <location>
        <begin position="148"/>
        <end position="162"/>
    </location>
</feature>
<dbReference type="FunFam" id="3.40.50.300:FF:001143">
    <property type="entry name" value="Dynein axonemal heavy chain 6"/>
    <property type="match status" value="1"/>
</dbReference>
<dbReference type="GO" id="GO:0007018">
    <property type="term" value="P:microtubule-based movement"/>
    <property type="evidence" value="ECO:0007669"/>
    <property type="project" value="InterPro"/>
</dbReference>
<keyword evidence="18" id="KW-1185">Reference proteome</keyword>
<comment type="subcellular location">
    <subcellularLocation>
        <location evidence="1">Cytoplasm</location>
        <location evidence="1">Cytoskeleton</location>
        <location evidence="1">Cilium axoneme</location>
    </subcellularLocation>
</comment>
<evidence type="ECO:0000313" key="17">
    <source>
        <dbReference type="EMBL" id="KAK3764794.1"/>
    </source>
</evidence>
<dbReference type="Gene3D" id="6.10.140.1060">
    <property type="match status" value="1"/>
</dbReference>
<dbReference type="Pfam" id="PF18199">
    <property type="entry name" value="Dynein_C"/>
    <property type="match status" value="1"/>
</dbReference>
<feature type="domain" description="AAA+ ATPase" evidence="16">
    <location>
        <begin position="1497"/>
        <end position="1636"/>
    </location>
</feature>
<feature type="coiled-coil region" evidence="14">
    <location>
        <begin position="833"/>
        <end position="886"/>
    </location>
</feature>
<evidence type="ECO:0000256" key="5">
    <source>
        <dbReference type="ARBA" id="ARBA00022737"/>
    </source>
</evidence>
<dbReference type="InterPro" id="IPR043160">
    <property type="entry name" value="Dynein_C_barrel"/>
</dbReference>
<keyword evidence="9 14" id="KW-0175">Coiled coil</keyword>
<reference evidence="17" key="1">
    <citation type="journal article" date="2023" name="G3 (Bethesda)">
        <title>A reference genome for the long-term kleptoplast-retaining sea slug Elysia crispata morphotype clarki.</title>
        <authorList>
            <person name="Eastman K.E."/>
            <person name="Pendleton A.L."/>
            <person name="Shaikh M.A."/>
            <person name="Suttiyut T."/>
            <person name="Ogas R."/>
            <person name="Tomko P."/>
            <person name="Gavelis G."/>
            <person name="Widhalm J.R."/>
            <person name="Wisecaver J.H."/>
        </authorList>
    </citation>
    <scope>NUCLEOTIDE SEQUENCE</scope>
    <source>
        <strain evidence="17">ECLA1</strain>
    </source>
</reference>
<comment type="similarity">
    <text evidence="2">Belongs to the dynein heavy chain family.</text>
</comment>
<feature type="region of interest" description="Disordered" evidence="15">
    <location>
        <begin position="1"/>
        <end position="29"/>
    </location>
</feature>
<dbReference type="InterPro" id="IPR035699">
    <property type="entry name" value="AAA_6"/>
</dbReference>
<dbReference type="FunFam" id="1.20.920.30:FF:000005">
    <property type="entry name" value="Dynein, axonemal, heavy chain 2"/>
    <property type="match status" value="1"/>
</dbReference>
<protein>
    <recommendedName>
        <fullName evidence="16">AAA+ ATPase domain-containing protein</fullName>
    </recommendedName>
</protein>
<dbReference type="InterPro" id="IPR027417">
    <property type="entry name" value="P-loop_NTPase"/>
</dbReference>
<dbReference type="GO" id="GO:0005930">
    <property type="term" value="C:axoneme"/>
    <property type="evidence" value="ECO:0007669"/>
    <property type="project" value="UniProtKB-SubCell"/>
</dbReference>
<dbReference type="GO" id="GO:0030286">
    <property type="term" value="C:dynein complex"/>
    <property type="evidence" value="ECO:0007669"/>
    <property type="project" value="UniProtKB-KW"/>
</dbReference>
<dbReference type="Pfam" id="PF03028">
    <property type="entry name" value="Dynein_heavy"/>
    <property type="match status" value="1"/>
</dbReference>
<dbReference type="EMBL" id="JAWDGP010004397">
    <property type="protein sequence ID" value="KAK3764794.1"/>
    <property type="molecule type" value="Genomic_DNA"/>
</dbReference>
<dbReference type="FunFam" id="1.20.58.1120:FF:000001">
    <property type="entry name" value="dynein heavy chain 2, axonemal"/>
    <property type="match status" value="1"/>
</dbReference>
<dbReference type="Pfam" id="PF12781">
    <property type="entry name" value="AAA_9"/>
    <property type="match status" value="1"/>
</dbReference>
<dbReference type="InterPro" id="IPR003593">
    <property type="entry name" value="AAA+_ATPase"/>
</dbReference>
<dbReference type="FunFam" id="3.20.180.20:FF:000004">
    <property type="entry name" value="Dynein axonemal heavy chain 6"/>
    <property type="match status" value="1"/>
</dbReference>
<dbReference type="Gene3D" id="1.10.287.2620">
    <property type="match status" value="1"/>
</dbReference>
<evidence type="ECO:0000256" key="13">
    <source>
        <dbReference type="ARBA" id="ARBA00023273"/>
    </source>
</evidence>
<evidence type="ECO:0000256" key="2">
    <source>
        <dbReference type="ARBA" id="ARBA00008887"/>
    </source>
</evidence>
<evidence type="ECO:0000256" key="1">
    <source>
        <dbReference type="ARBA" id="ARBA00004430"/>
    </source>
</evidence>
<evidence type="ECO:0000313" key="18">
    <source>
        <dbReference type="Proteomes" id="UP001283361"/>
    </source>
</evidence>
<keyword evidence="13" id="KW-0966">Cell projection</keyword>
<dbReference type="PANTHER" id="PTHR22878:SF67">
    <property type="entry name" value="DYNEIN AXONEMAL HEAVY CHAIN 6"/>
    <property type="match status" value="1"/>
</dbReference>
<dbReference type="FunFam" id="1.20.920.20:FF:000006">
    <property type="entry name" value="Dynein, axonemal, heavy chain 6"/>
    <property type="match status" value="1"/>
</dbReference>
<dbReference type="SUPFAM" id="SSF52540">
    <property type="entry name" value="P-loop containing nucleoside triphosphate hydrolases"/>
    <property type="match status" value="4"/>
</dbReference>
<dbReference type="InterPro" id="IPR042219">
    <property type="entry name" value="AAA_lid_11_sf"/>
</dbReference>
<evidence type="ECO:0000256" key="7">
    <source>
        <dbReference type="ARBA" id="ARBA00022840"/>
    </source>
</evidence>
<keyword evidence="8" id="KW-0243">Dynein</keyword>
<dbReference type="FunFam" id="3.40.50.300:FF:000063">
    <property type="entry name" value="dynein heavy chain 6, axonemal"/>
    <property type="match status" value="1"/>
</dbReference>
<dbReference type="InterPro" id="IPR041466">
    <property type="entry name" value="Dynein_AAA5_ext"/>
</dbReference>
<comment type="caution">
    <text evidence="17">The sequence shown here is derived from an EMBL/GenBank/DDBJ whole genome shotgun (WGS) entry which is preliminary data.</text>
</comment>
<dbReference type="Gene3D" id="1.20.1270.280">
    <property type="match status" value="1"/>
</dbReference>
<feature type="compositionally biased region" description="Polar residues" evidence="15">
    <location>
        <begin position="170"/>
        <end position="179"/>
    </location>
</feature>
<keyword evidence="12" id="KW-0206">Cytoskeleton</keyword>
<keyword evidence="10" id="KW-0969">Cilium</keyword>
<dbReference type="Gene3D" id="1.10.8.710">
    <property type="match status" value="1"/>
</dbReference>
<evidence type="ECO:0000259" key="16">
    <source>
        <dbReference type="SMART" id="SM00382"/>
    </source>
</evidence>
<feature type="region of interest" description="Disordered" evidence="15">
    <location>
        <begin position="3821"/>
        <end position="3840"/>
    </location>
</feature>
<evidence type="ECO:0000256" key="4">
    <source>
        <dbReference type="ARBA" id="ARBA00022701"/>
    </source>
</evidence>
<evidence type="ECO:0000256" key="15">
    <source>
        <dbReference type="SAM" id="MobiDB-lite"/>
    </source>
</evidence>
<organism evidence="17 18">
    <name type="scientific">Elysia crispata</name>
    <name type="common">lettuce slug</name>
    <dbReference type="NCBI Taxonomy" id="231223"/>
    <lineage>
        <taxon>Eukaryota</taxon>
        <taxon>Metazoa</taxon>
        <taxon>Spiralia</taxon>
        <taxon>Lophotrochozoa</taxon>
        <taxon>Mollusca</taxon>
        <taxon>Gastropoda</taxon>
        <taxon>Heterobranchia</taxon>
        <taxon>Euthyneura</taxon>
        <taxon>Panpulmonata</taxon>
        <taxon>Sacoglossa</taxon>
        <taxon>Placobranchoidea</taxon>
        <taxon>Plakobranchidae</taxon>
        <taxon>Elysia</taxon>
    </lineage>
</organism>
<dbReference type="Gene3D" id="1.10.8.720">
    <property type="entry name" value="Region D6 of dynein motor"/>
    <property type="match status" value="1"/>
</dbReference>
<dbReference type="FunFam" id="3.40.50.300:FF:000362">
    <property type="entry name" value="Dynein, axonemal, heavy chain 6"/>
    <property type="match status" value="1"/>
</dbReference>